<evidence type="ECO:0000313" key="2">
    <source>
        <dbReference type="EMBL" id="NDV35218.1"/>
    </source>
</evidence>
<evidence type="ECO:0000259" key="1">
    <source>
        <dbReference type="Pfam" id="PF02214"/>
    </source>
</evidence>
<dbReference type="PANTHER" id="PTHR11145:SF8">
    <property type="entry name" value="RE57120P"/>
    <property type="match status" value="1"/>
</dbReference>
<sequence length="239" mass="27986">MSRTMEGALLDGCYFIDRDGKYFEPILEFLRTGDVVVPKNMNLNSVIREAEFFGIKFPLAENSQYLDYITDDWLIKTKGDLQYGSIRNLADSILTDVLREFKSSVEKGSRIVSNIYLRQIQDSDMMEFAHNLARSAQKLHETQDIKTAVQSEVVKFYKDWPNTVLNQDYFDCLADVGNREVIIQYFKRHKSLSVEIVPKTIKINWKGTSKDWIAGYYFIHSHDLKHQKIDEKDQKKEEY</sequence>
<dbReference type="InterPro" id="IPR011333">
    <property type="entry name" value="SKP1/BTB/POZ_sf"/>
</dbReference>
<dbReference type="AlphaFoldDB" id="A0A6B2LEQ8"/>
<protein>
    <recommendedName>
        <fullName evidence="1">Potassium channel tetramerisation-type BTB domain-containing protein</fullName>
    </recommendedName>
</protein>
<proteinExistence type="predicted"/>
<dbReference type="PANTHER" id="PTHR11145">
    <property type="entry name" value="BTB/POZ DOMAIN-CONTAINING ADAPTER FOR CUL3-MEDIATED RHOA DEGRADATION PROTEIN FAMILY MEMBER"/>
    <property type="match status" value="1"/>
</dbReference>
<dbReference type="InterPro" id="IPR045068">
    <property type="entry name" value="BACURD1-3"/>
</dbReference>
<name>A0A6B2LEQ8_9EUKA</name>
<organism evidence="2">
    <name type="scientific">Arcella intermedia</name>
    <dbReference type="NCBI Taxonomy" id="1963864"/>
    <lineage>
        <taxon>Eukaryota</taxon>
        <taxon>Amoebozoa</taxon>
        <taxon>Tubulinea</taxon>
        <taxon>Elardia</taxon>
        <taxon>Arcellinida</taxon>
        <taxon>Sphaerothecina</taxon>
        <taxon>Arcellidae</taxon>
        <taxon>Arcella</taxon>
    </lineage>
</organism>
<dbReference type="GO" id="GO:0051260">
    <property type="term" value="P:protein homooligomerization"/>
    <property type="evidence" value="ECO:0007669"/>
    <property type="project" value="InterPro"/>
</dbReference>
<dbReference type="Pfam" id="PF02214">
    <property type="entry name" value="BTB_2"/>
    <property type="match status" value="1"/>
</dbReference>
<feature type="domain" description="Potassium channel tetramerisation-type BTB" evidence="1">
    <location>
        <begin position="11"/>
        <end position="56"/>
    </location>
</feature>
<accession>A0A6B2LEQ8</accession>
<dbReference type="Gene3D" id="3.30.710.10">
    <property type="entry name" value="Potassium Channel Kv1.1, Chain A"/>
    <property type="match status" value="1"/>
</dbReference>
<dbReference type="SUPFAM" id="SSF54695">
    <property type="entry name" value="POZ domain"/>
    <property type="match status" value="1"/>
</dbReference>
<reference evidence="2" key="1">
    <citation type="journal article" date="2020" name="J. Eukaryot. Microbiol.">
        <title>De novo Sequencing, Assembly and Annotation of the Transcriptome for the Free-Living Testate Amoeba Arcella intermedia.</title>
        <authorList>
            <person name="Ribeiro G.M."/>
            <person name="Porfirio-Sousa A.L."/>
            <person name="Maurer-Alcala X.X."/>
            <person name="Katz L.A."/>
            <person name="Lahr D.J.G."/>
        </authorList>
    </citation>
    <scope>NUCLEOTIDE SEQUENCE</scope>
</reference>
<dbReference type="InterPro" id="IPR003131">
    <property type="entry name" value="T1-type_BTB"/>
</dbReference>
<dbReference type="EMBL" id="GIBP01006249">
    <property type="protein sequence ID" value="NDV35218.1"/>
    <property type="molecule type" value="Transcribed_RNA"/>
</dbReference>